<organism evidence="2 3">
    <name type="scientific">Fusobacterium pseudoperiodonticum</name>
    <dbReference type="NCBI Taxonomy" id="2663009"/>
    <lineage>
        <taxon>Bacteria</taxon>
        <taxon>Fusobacteriati</taxon>
        <taxon>Fusobacteriota</taxon>
        <taxon>Fusobacteriia</taxon>
        <taxon>Fusobacteriales</taxon>
        <taxon>Fusobacteriaceae</taxon>
        <taxon>Fusobacterium</taxon>
    </lineage>
</organism>
<dbReference type="Gene3D" id="3.40.50.300">
    <property type="entry name" value="P-loop containing nucleotide triphosphate hydrolases"/>
    <property type="match status" value="1"/>
</dbReference>
<sequence length="398" mass="46132">MKRKIVLTYKKNGTFNQAVLTIDKKSLNILNLKQDEMVVYLSYLNNEIILKKTDNKRVEKIIIDKDGNLKELSKNINLNISHSNKEKGYFNYKLTIPVPIVKAMELDKDPNVDIRVEKNNIIITSLKNKDYKNYIVEEPEEIVFREEKSEYNQGGKMNNIFTVKVNKGGIGKTFFTVQIGHGLALQGYKVLLITSDSQNNILHYTKNKKEIDKYDLSKGLRHAVLYGDNRDLYIKIRENLYFLPTESSIFSESFEKKFDNFIEKKRIEYDYIFIDSIPTMDIDKKFMECSDQLIIPTFCDYSTYEGTLNVIEEVGANKIHSIVINLFKNTKIQKKYYAEFEKSLLGTGIVFPKPIKELSLIENLIENGKTIWESGSKLLIDAQNSFADVISKIIEKRS</sequence>
<dbReference type="InterPro" id="IPR050678">
    <property type="entry name" value="DNA_Partitioning_ATPase"/>
</dbReference>
<dbReference type="PANTHER" id="PTHR13696">
    <property type="entry name" value="P-LOOP CONTAINING NUCLEOSIDE TRIPHOSPHATE HYDROLASE"/>
    <property type="match status" value="1"/>
</dbReference>
<dbReference type="InterPro" id="IPR025669">
    <property type="entry name" value="AAA_dom"/>
</dbReference>
<dbReference type="RefSeq" id="WP_100026966.1">
    <property type="nucleotide sequence ID" value="NZ_CP024704.1"/>
</dbReference>
<accession>A0A2D3PTQ4</accession>
<name>A0A2D3PTQ4_9FUSO</name>
<dbReference type="EMBL" id="CP024704">
    <property type="protein sequence ID" value="ATV71049.1"/>
    <property type="molecule type" value="Genomic_DNA"/>
</dbReference>
<feature type="domain" description="AAA" evidence="1">
    <location>
        <begin position="160"/>
        <end position="314"/>
    </location>
</feature>
<dbReference type="InterPro" id="IPR027417">
    <property type="entry name" value="P-loop_NTPase"/>
</dbReference>
<evidence type="ECO:0000313" key="3">
    <source>
        <dbReference type="Proteomes" id="UP000230781"/>
    </source>
</evidence>
<dbReference type="AlphaFoldDB" id="A0A2D3PTQ4"/>
<evidence type="ECO:0000259" key="1">
    <source>
        <dbReference type="Pfam" id="PF13614"/>
    </source>
</evidence>
<reference evidence="2 3" key="1">
    <citation type="submission" date="2017-11" db="EMBL/GenBank/DDBJ databases">
        <title>Genome sequencing of Fusobacterium periodonticum KCOM 2555.</title>
        <authorList>
            <person name="Kook J.-K."/>
            <person name="Park S.-N."/>
            <person name="Lim Y.K."/>
        </authorList>
    </citation>
    <scope>NUCLEOTIDE SEQUENCE [LARGE SCALE GENOMIC DNA]</scope>
    <source>
        <strain evidence="2 3">KCOM 2555</strain>
    </source>
</reference>
<dbReference type="SUPFAM" id="SSF52540">
    <property type="entry name" value="P-loop containing nucleoside triphosphate hydrolases"/>
    <property type="match status" value="1"/>
</dbReference>
<dbReference type="PANTHER" id="PTHR13696:SF99">
    <property type="entry name" value="COBYRINIC ACID AC-DIAMIDE SYNTHASE"/>
    <property type="match status" value="1"/>
</dbReference>
<dbReference type="Proteomes" id="UP000230781">
    <property type="component" value="Chromosome"/>
</dbReference>
<gene>
    <name evidence="2" type="ORF">CTM98_10525</name>
</gene>
<evidence type="ECO:0000313" key="2">
    <source>
        <dbReference type="EMBL" id="ATV71049.1"/>
    </source>
</evidence>
<dbReference type="Pfam" id="PF13614">
    <property type="entry name" value="AAA_31"/>
    <property type="match status" value="1"/>
</dbReference>
<dbReference type="CDD" id="cd02042">
    <property type="entry name" value="ParAB_family"/>
    <property type="match status" value="1"/>
</dbReference>
<protein>
    <submittedName>
        <fullName evidence="2">ParA family protein</fullName>
    </submittedName>
</protein>
<proteinExistence type="predicted"/>